<feature type="domain" description="HTH lacI-type" evidence="4">
    <location>
        <begin position="10"/>
        <end position="51"/>
    </location>
</feature>
<evidence type="ECO:0000313" key="7">
    <source>
        <dbReference type="Proteomes" id="UP001154255"/>
    </source>
</evidence>
<comment type="similarity">
    <text evidence="2">Belongs to the bacterial solute-binding protein 2 family.</text>
</comment>
<name>A0A9W4X7W5_9PROT</name>
<dbReference type="GO" id="GO:0003677">
    <property type="term" value="F:DNA binding"/>
    <property type="evidence" value="ECO:0007669"/>
    <property type="project" value="InterPro"/>
</dbReference>
<dbReference type="CDD" id="cd06307">
    <property type="entry name" value="PBP1_sugar_binding"/>
    <property type="match status" value="1"/>
</dbReference>
<dbReference type="Gene3D" id="1.10.260.40">
    <property type="entry name" value="lambda repressor-like DNA-binding domains"/>
    <property type="match status" value="1"/>
</dbReference>
<gene>
    <name evidence="6" type="ORF">R53529_LOCUS2358</name>
    <name evidence="5" type="ORF">R53530_LOCUS2358</name>
</gene>
<comment type="caution">
    <text evidence="5">The sequence shown here is derived from an EMBL/GenBank/DDBJ whole genome shotgun (WGS) entry which is preliminary data.</text>
</comment>
<dbReference type="InterPro" id="IPR025997">
    <property type="entry name" value="SBP_2_dom"/>
</dbReference>
<dbReference type="Pfam" id="PF13407">
    <property type="entry name" value="Peripla_BP_4"/>
    <property type="match status" value="1"/>
</dbReference>
<evidence type="ECO:0000256" key="3">
    <source>
        <dbReference type="ARBA" id="ARBA00022729"/>
    </source>
</evidence>
<evidence type="ECO:0000313" key="6">
    <source>
        <dbReference type="EMBL" id="CAI3961495.1"/>
    </source>
</evidence>
<dbReference type="Gene3D" id="3.40.50.2300">
    <property type="match status" value="2"/>
</dbReference>
<dbReference type="EMBL" id="CAMXCM010000015">
    <property type="protein sequence ID" value="CAI3959735.1"/>
    <property type="molecule type" value="Genomic_DNA"/>
</dbReference>
<dbReference type="InterPro" id="IPR010982">
    <property type="entry name" value="Lambda_DNA-bd_dom_sf"/>
</dbReference>
<evidence type="ECO:0000313" key="8">
    <source>
        <dbReference type="Proteomes" id="UP001154259"/>
    </source>
</evidence>
<dbReference type="PANTHER" id="PTHR46847">
    <property type="entry name" value="D-ALLOSE-BINDING PERIPLASMIC PROTEIN-RELATED"/>
    <property type="match status" value="1"/>
</dbReference>
<dbReference type="CDD" id="cd01392">
    <property type="entry name" value="HTH_LacI"/>
    <property type="match status" value="1"/>
</dbReference>
<dbReference type="GO" id="GO:0030313">
    <property type="term" value="C:cell envelope"/>
    <property type="evidence" value="ECO:0007669"/>
    <property type="project" value="UniProtKB-SubCell"/>
</dbReference>
<keyword evidence="8" id="KW-1185">Reference proteome</keyword>
<evidence type="ECO:0000259" key="4">
    <source>
        <dbReference type="PROSITE" id="PS50932"/>
    </source>
</evidence>
<dbReference type="PROSITE" id="PS50932">
    <property type="entry name" value="HTH_LACI_2"/>
    <property type="match status" value="1"/>
</dbReference>
<dbReference type="AlphaFoldDB" id="A0A9W4X7W5"/>
<dbReference type="GO" id="GO:0006355">
    <property type="term" value="P:regulation of DNA-templated transcription"/>
    <property type="evidence" value="ECO:0007669"/>
    <property type="project" value="InterPro"/>
</dbReference>
<dbReference type="InterPro" id="IPR028082">
    <property type="entry name" value="Peripla_BP_I"/>
</dbReference>
<dbReference type="Proteomes" id="UP001154259">
    <property type="component" value="Unassembled WGS sequence"/>
</dbReference>
<dbReference type="GO" id="GO:0030246">
    <property type="term" value="F:carbohydrate binding"/>
    <property type="evidence" value="ECO:0007669"/>
    <property type="project" value="UniProtKB-ARBA"/>
</dbReference>
<dbReference type="EMBL" id="CAMXCS010000015">
    <property type="protein sequence ID" value="CAI3961495.1"/>
    <property type="molecule type" value="Genomic_DNA"/>
</dbReference>
<protein>
    <submittedName>
        <fullName evidence="5 6">Contains N-terminal xre family HTH domain (RbsB)</fullName>
    </submittedName>
</protein>
<dbReference type="RefSeq" id="WP_271790771.1">
    <property type="nucleotide sequence ID" value="NZ_CAMXCM010000015.1"/>
</dbReference>
<dbReference type="Proteomes" id="UP001154255">
    <property type="component" value="Unassembled WGS sequence"/>
</dbReference>
<dbReference type="SUPFAM" id="SSF47413">
    <property type="entry name" value="lambda repressor-like DNA-binding domains"/>
    <property type="match status" value="1"/>
</dbReference>
<dbReference type="Pfam" id="PF00356">
    <property type="entry name" value="LacI"/>
    <property type="match status" value="1"/>
</dbReference>
<keyword evidence="3" id="KW-0732">Signal</keyword>
<dbReference type="PANTHER" id="PTHR46847:SF1">
    <property type="entry name" value="D-ALLOSE-BINDING PERIPLASMIC PROTEIN-RELATED"/>
    <property type="match status" value="1"/>
</dbReference>
<sequence length="343" mass="39093">MKQNRNLNKITLQQVANATGLSITTVDRVINRRGGVSKKSEIKILQAAQALKLDRFLFIHHLQHIRVAVLMQPPSNHYCEVLKNTFDELNHSNQSRITFFLHSINVQNVPETIQKIKNVSIKYDALVIIAPHIDKISQLIQSLAQRIPVITLATDIPDSARMIYVGPNNYQLGRVAGELMGRFLGSTGGEVIVILGVAKMHGHTERERGFKSILQESFPHCHIINSFESYENSYEMKKIIISALREYKNIKGIYNISDENPAISEVLNTTKLDKKMTLITHELTPIHEELLKKGVIDAIIDQNPELEAKQILNTIIHYFHNDKNAIPEYDYTPFNIYLRESLL</sequence>
<dbReference type="InterPro" id="IPR000843">
    <property type="entry name" value="HTH_LacI"/>
</dbReference>
<accession>A0A9W4X7W5</accession>
<dbReference type="SUPFAM" id="SSF53822">
    <property type="entry name" value="Periplasmic binding protein-like I"/>
    <property type="match status" value="1"/>
</dbReference>
<evidence type="ECO:0000256" key="2">
    <source>
        <dbReference type="ARBA" id="ARBA00007639"/>
    </source>
</evidence>
<comment type="subcellular location">
    <subcellularLocation>
        <location evidence="1">Cell envelope</location>
    </subcellularLocation>
</comment>
<reference evidence="5" key="1">
    <citation type="submission" date="2022-10" db="EMBL/GenBank/DDBJ databases">
        <authorList>
            <person name="Botero Cardona J."/>
        </authorList>
    </citation>
    <scope>NUCLEOTIDE SEQUENCE</scope>
    <source>
        <strain evidence="5">LMG 31819</strain>
        <strain evidence="6">R-53529</strain>
    </source>
</reference>
<evidence type="ECO:0000256" key="1">
    <source>
        <dbReference type="ARBA" id="ARBA00004196"/>
    </source>
</evidence>
<organism evidence="5 7">
    <name type="scientific">Commensalibacter communis</name>
    <dbReference type="NCBI Taxonomy" id="2972786"/>
    <lineage>
        <taxon>Bacteria</taxon>
        <taxon>Pseudomonadati</taxon>
        <taxon>Pseudomonadota</taxon>
        <taxon>Alphaproteobacteria</taxon>
        <taxon>Acetobacterales</taxon>
        <taxon>Acetobacteraceae</taxon>
    </lineage>
</organism>
<evidence type="ECO:0000313" key="5">
    <source>
        <dbReference type="EMBL" id="CAI3959735.1"/>
    </source>
</evidence>
<proteinExistence type="inferred from homology"/>